<comment type="caution">
    <text evidence="3">The sequence shown here is derived from an EMBL/GenBank/DDBJ whole genome shotgun (WGS) entry which is preliminary data.</text>
</comment>
<evidence type="ECO:0000256" key="1">
    <source>
        <dbReference type="SAM" id="MobiDB-lite"/>
    </source>
</evidence>
<feature type="transmembrane region" description="Helical" evidence="2">
    <location>
        <begin position="55"/>
        <end position="75"/>
    </location>
</feature>
<dbReference type="Proteomes" id="UP001139485">
    <property type="component" value="Unassembled WGS sequence"/>
</dbReference>
<gene>
    <name evidence="3" type="ORF">M8330_19195</name>
</gene>
<dbReference type="RefSeq" id="WP_250828637.1">
    <property type="nucleotide sequence ID" value="NZ_JAMOIL010000034.1"/>
</dbReference>
<evidence type="ECO:0000256" key="2">
    <source>
        <dbReference type="SAM" id="Phobius"/>
    </source>
</evidence>
<proteinExistence type="predicted"/>
<keyword evidence="4" id="KW-1185">Reference proteome</keyword>
<name>A0A9X2DAM6_9ACTN</name>
<evidence type="ECO:0000313" key="3">
    <source>
        <dbReference type="EMBL" id="MCM0622421.1"/>
    </source>
</evidence>
<feature type="compositionally biased region" description="Basic and acidic residues" evidence="1">
    <location>
        <begin position="1"/>
        <end position="15"/>
    </location>
</feature>
<evidence type="ECO:0000313" key="4">
    <source>
        <dbReference type="Proteomes" id="UP001139485"/>
    </source>
</evidence>
<feature type="region of interest" description="Disordered" evidence="1">
    <location>
        <begin position="1"/>
        <end position="39"/>
    </location>
</feature>
<protein>
    <submittedName>
        <fullName evidence="3">Uncharacterized protein</fullName>
    </submittedName>
</protein>
<reference evidence="3" key="1">
    <citation type="submission" date="2022-05" db="EMBL/GenBank/DDBJ databases">
        <authorList>
            <person name="Tuo L."/>
        </authorList>
    </citation>
    <scope>NUCLEOTIDE SEQUENCE</scope>
    <source>
        <strain evidence="3">BSK12Z-4</strain>
    </source>
</reference>
<organism evidence="3 4">
    <name type="scientific">Nocardioides bruguierae</name>
    <dbReference type="NCBI Taxonomy" id="2945102"/>
    <lineage>
        <taxon>Bacteria</taxon>
        <taxon>Bacillati</taxon>
        <taxon>Actinomycetota</taxon>
        <taxon>Actinomycetes</taxon>
        <taxon>Propionibacteriales</taxon>
        <taxon>Nocardioidaceae</taxon>
        <taxon>Nocardioides</taxon>
    </lineage>
</organism>
<accession>A0A9X2DAM6</accession>
<dbReference type="EMBL" id="JAMOIL010000034">
    <property type="protein sequence ID" value="MCM0622421.1"/>
    <property type="molecule type" value="Genomic_DNA"/>
</dbReference>
<dbReference type="AlphaFoldDB" id="A0A9X2DAM6"/>
<feature type="transmembrane region" description="Helical" evidence="2">
    <location>
        <begin position="87"/>
        <end position="113"/>
    </location>
</feature>
<keyword evidence="2" id="KW-0472">Membrane</keyword>
<sequence length="122" mass="12775">MPHPSMHDPNERNKAINEITAQSETGGPAPDGISSARAAWQAQPVGDRARKMTRWLLLGGAALILVSAILSVALVDGLSPRDLRDLTTVLFVVAAVRYAGLGCVAVAVVSYGVRLGIDSGKE</sequence>
<keyword evidence="2" id="KW-1133">Transmembrane helix</keyword>
<keyword evidence="2" id="KW-0812">Transmembrane</keyword>